<feature type="compositionally biased region" description="Low complexity" evidence="2">
    <location>
        <begin position="1438"/>
        <end position="1457"/>
    </location>
</feature>
<dbReference type="OrthoDB" id="69641at2759"/>
<comment type="caution">
    <text evidence="5">The sequence shown here is derived from an EMBL/GenBank/DDBJ whole genome shotgun (WGS) entry which is preliminary data.</text>
</comment>
<dbReference type="SUPFAM" id="SSF54211">
    <property type="entry name" value="Ribosomal protein S5 domain 2-like"/>
    <property type="match status" value="1"/>
</dbReference>
<evidence type="ECO:0000313" key="6">
    <source>
        <dbReference type="Proteomes" id="UP000591131"/>
    </source>
</evidence>
<dbReference type="InterPro" id="IPR016024">
    <property type="entry name" value="ARM-type_fold"/>
</dbReference>
<feature type="compositionally biased region" description="Low complexity" evidence="2">
    <location>
        <begin position="1397"/>
        <end position="1414"/>
    </location>
</feature>
<keyword evidence="3" id="KW-0732">Signal</keyword>
<feature type="compositionally biased region" description="Polar residues" evidence="2">
    <location>
        <begin position="517"/>
        <end position="541"/>
    </location>
</feature>
<protein>
    <recommendedName>
        <fullName evidence="4">Impact N-terminal domain-containing protein</fullName>
    </recommendedName>
</protein>
<feature type="compositionally biased region" description="Basic and acidic residues" evidence="2">
    <location>
        <begin position="290"/>
        <end position="320"/>
    </location>
</feature>
<feature type="compositionally biased region" description="Low complexity" evidence="2">
    <location>
        <begin position="2436"/>
        <end position="2448"/>
    </location>
</feature>
<dbReference type="PANTHER" id="PTHR16301">
    <property type="entry name" value="IMPACT-RELATED"/>
    <property type="match status" value="1"/>
</dbReference>
<gene>
    <name evidence="5" type="ORF">FOL47_001922</name>
</gene>
<dbReference type="InterPro" id="IPR036956">
    <property type="entry name" value="Impact_N_sf"/>
</dbReference>
<evidence type="ECO:0000256" key="2">
    <source>
        <dbReference type="SAM" id="MobiDB-lite"/>
    </source>
</evidence>
<feature type="region of interest" description="Disordered" evidence="2">
    <location>
        <begin position="2401"/>
        <end position="2448"/>
    </location>
</feature>
<evidence type="ECO:0000259" key="4">
    <source>
        <dbReference type="Pfam" id="PF01205"/>
    </source>
</evidence>
<feature type="compositionally biased region" description="Basic and acidic residues" evidence="2">
    <location>
        <begin position="249"/>
        <end position="278"/>
    </location>
</feature>
<feature type="region of interest" description="Disordered" evidence="2">
    <location>
        <begin position="517"/>
        <end position="542"/>
    </location>
</feature>
<reference evidence="5 6" key="1">
    <citation type="submission" date="2020-04" db="EMBL/GenBank/DDBJ databases">
        <title>Perkinsus chesapeaki whole genome sequence.</title>
        <authorList>
            <person name="Bogema D.R."/>
        </authorList>
    </citation>
    <scope>NUCLEOTIDE SEQUENCE [LARGE SCALE GENOMIC DNA]</scope>
    <source>
        <strain evidence="5">ATCC PRA-425</strain>
    </source>
</reference>
<dbReference type="Gene3D" id="3.30.230.30">
    <property type="entry name" value="Impact, N-terminal domain"/>
    <property type="match status" value="1"/>
</dbReference>
<dbReference type="InterPro" id="IPR020568">
    <property type="entry name" value="Ribosomal_Su5_D2-typ_SF"/>
</dbReference>
<feature type="compositionally biased region" description="Low complexity" evidence="2">
    <location>
        <begin position="210"/>
        <end position="224"/>
    </location>
</feature>
<dbReference type="EMBL" id="JAAPAO010000149">
    <property type="protein sequence ID" value="KAF4670599.1"/>
    <property type="molecule type" value="Genomic_DNA"/>
</dbReference>
<dbReference type="Proteomes" id="UP000591131">
    <property type="component" value="Unassembled WGS sequence"/>
</dbReference>
<feature type="compositionally biased region" description="Basic and acidic residues" evidence="2">
    <location>
        <begin position="940"/>
        <end position="966"/>
    </location>
</feature>
<feature type="compositionally biased region" description="Low complexity" evidence="2">
    <location>
        <begin position="351"/>
        <end position="367"/>
    </location>
</feature>
<dbReference type="GO" id="GO:0140469">
    <property type="term" value="P:GCN2-mediated signaling"/>
    <property type="evidence" value="ECO:0007669"/>
    <property type="project" value="TreeGrafter"/>
</dbReference>
<accession>A0A7J6MG65</accession>
<dbReference type="PANTHER" id="PTHR16301:SF25">
    <property type="entry name" value="PROTEIN IMPACT"/>
    <property type="match status" value="1"/>
</dbReference>
<feature type="signal peptide" evidence="3">
    <location>
        <begin position="1"/>
        <end position="21"/>
    </location>
</feature>
<evidence type="ECO:0000313" key="5">
    <source>
        <dbReference type="EMBL" id="KAF4670599.1"/>
    </source>
</evidence>
<keyword evidence="6" id="KW-1185">Reference proteome</keyword>
<feature type="region of interest" description="Disordered" evidence="2">
    <location>
        <begin position="938"/>
        <end position="966"/>
    </location>
</feature>
<dbReference type="GO" id="GO:0006446">
    <property type="term" value="P:regulation of translational initiation"/>
    <property type="evidence" value="ECO:0007669"/>
    <property type="project" value="TreeGrafter"/>
</dbReference>
<feature type="region of interest" description="Disordered" evidence="2">
    <location>
        <begin position="1397"/>
        <end position="1458"/>
    </location>
</feature>
<comment type="similarity">
    <text evidence="1">Belongs to the IMPACT family.</text>
</comment>
<feature type="region of interest" description="Disordered" evidence="2">
    <location>
        <begin position="985"/>
        <end position="1016"/>
    </location>
</feature>
<evidence type="ECO:0000256" key="3">
    <source>
        <dbReference type="SAM" id="SignalP"/>
    </source>
</evidence>
<name>A0A7J6MG65_PERCH</name>
<dbReference type="InterPro" id="IPR023582">
    <property type="entry name" value="Impact"/>
</dbReference>
<evidence type="ECO:0000256" key="1">
    <source>
        <dbReference type="ARBA" id="ARBA00007665"/>
    </source>
</evidence>
<feature type="region of interest" description="Disordered" evidence="2">
    <location>
        <begin position="201"/>
        <end position="394"/>
    </location>
</feature>
<feature type="domain" description="Impact N-terminal" evidence="4">
    <location>
        <begin position="1021"/>
        <end position="1134"/>
    </location>
</feature>
<feature type="chain" id="PRO_5029610221" description="Impact N-terminal domain-containing protein" evidence="3">
    <location>
        <begin position="22"/>
        <end position="2448"/>
    </location>
</feature>
<dbReference type="GO" id="GO:0005737">
    <property type="term" value="C:cytoplasm"/>
    <property type="evidence" value="ECO:0007669"/>
    <property type="project" value="TreeGrafter"/>
</dbReference>
<sequence length="2448" mass="267041">MSSRICLLLFNLFITSQVSDGYFWLKVPDDVMLRMLQSREGDRRVEQEGEPIPLDALQPPERIIPRVVVPPPQPAEDVFGGDDLFGGRDMFGDMDRAFGNMERGFGNMLRGPPLGDGWVQAGRGSPSHISESSSSMESHETYVNDGQHKPLHTATMVGSSQELHGDDPKHLSGDAAAVKCKDGGSWDLGLFDGNGAREPVDYMLGRRRGPAGSARSSPRNNSNAHKSWKETMSESEDSDIGDLATAVADARKREAAGAKAPQRDDDSSSESSDMRIMSDGEDMEITNEAPQKRTVKEKAAASGSGKKESRSNGSRRDQKDSKRKAAAGSSARSKPKKRKRYAWMDSDESSITENSSSSSSEEGSSSSSEDETGHYRHRRSASLSPTAERPAAVEKALEEGRKLAARINVCRNQDEFWEFLEDLDPRVPMSQGGPLPGTAMAAAIHRLTGFVYQYYHTPQEMISLVKSRSMKKLTNIVETGIKRFSHISNHVSNMDLTTIVISVAKLGVHCDKLSNTSNAGATSSQKQGLSANASGTPANPKTHTEVPVIFGAEVVLALAAEARRRGPDAFVQAGLGQLCELCWGIAKALQCCCSCQHERQNALEFIQHSRKDLDSFYCSIAEKIYASDMDSLTIPDICNICMGFSLARSMGLVSTEKSTLSRPGTMEKDEAQDPPAYVLMAKGILPQLRERLSYRSHAVNALGAAPPLPGETPPPAWQRTGQHRLNPQQTCDITCNLAQMDIYDEQVYNLIGQMAIMPRLREFGSHQLRRLRDAFDLVRHDGDYELLRAMRQRIGGSGQSHGGRRTGAVIHSETLEEAEALRSVYDPEVGFMWLHRPAGKGDGDIAYAITIHGESEVEADATFMFTLPKGYPLDLDAIPEVIAAEGSEAVNGKLRKLQELVVNGIWNQIKGGYEFPILAALAPVKDLLTKYGNAWEDEQAERSRQEEESAAREKVEEQQAELMQKEAEKEYNAWADQMAAIQERKDELQKGKGGSKGKRGTKAPEAVDPTDLREGEPITEKKSKFQAHLAFVETEEDVDIALSTLKQSHKILRATHNIYAYRFKTRDGDTKSADLGYHQDHDSDGEGGAGTKLQELLTLTGAEGVLVIVSRWYGGIHLGPLRFKLINRVARQILEDEGAIEPGAHHARNALRGVGYFIIGYTATREAAPKVLEAYRLLVQSYEPAEFIEPLPAEAVAERWERDRRLKALDLNNATPDDVANVVYGSVTGGAKVTAEEANRFFDTYGPVRWTEEALDVCGQSAPLMVMVNPQTGGPASGVAKWAHELLSRKCDLTCVSSVDELEGHKDGTLLVVYPKNDGDAAKNLEAFCGRRLIYVGEGPGGFCADQHFFEELFLNWRTVPLRRSSSVVLAVMQGDDVSGSLLRLSFDLFFTQMPRSASSRGSTRRSASSQQTAPLAPAIAETQERVQTPPRKRARQRASATSSSTSSNSATSRRSAGVPANAKLVELQTVLGSRGEYHMKQLVAKLVDRRRKNDGPSIVATAINLVLAGAGCKELVRVDDIGAGEESQGASAQAVEDLVHMVVESHESAEVSSPLSGQVALKQKLTLASTGRSGEDKSSATRLRHLRNFDCFFRTLYATLAGDGGDGLELVALLSSFLLGVIDGQATGPSLASIPLLEIRTVASSAACAGCSGLVEVIRTQEADIKHLEMTTPLGGRVPSRSAAQEMRNRLKAMMKVLEGMVTILSAERSRDSSEAIRGIVLSHSGFASWICALDDRSFSATAVAQLILQGIHRTLSLEASKTVTRHQLGSLAPHVLRRCFDEDITVRLWGVRCLNRIAAVGDSLDDDDEPVLTDRDFQLVSNLVWHPDLNLRMEAMRFVDAHVFGDPGVLRGTSPGGGPSDESTMPLLMIVEFIVQYGDQQETAELVFRVAEAIYRLSPSRRCHLCSFASYMTLFSPDEVLSQQLSQASTTPAEKSVLLALLSSTVRICKVDYSPSAISDALGKSWAETLLTAFRGSTTEMITTAELVRELACEGDVLDGGLVEMLESLLAETSDESLLSLTADLLKGHYSADGAPPFIAALRERCNELIDTPNNQKPLTEELYRAVALSKHWDVIQDDFSLLSSLLELADRRVSAVEANSALDGLPSPELVSLVLLFLTLTSLRRVRSGTAADEHKLCLSDLCMLFIGTVEHDAAEEAAGLRFLAFTLQLFLLDLIGDAAELRGDRSPADLDRILGDYVRELLLGASLPGPVKLLEQWAPTFNEIMALVVASYKGNSFDRRKAALLTCSIGLYCSRSDSILNGAVSSWLTRQVVEGSSQLSKEVLAALKYRRQHLVGPDQWKVHWRMLLNAVWQHAVSKNGLKSACKLSSTLCQSVGVRLQKGGHAELATVIRETVAASSGDERFITALKPWLSRGLLLRPEKVALAEWMLRRDTSDKFPDTPKASWQEAADVLTKGSAKRSSAAPANDPPLSQSSSSTSACRSL</sequence>
<dbReference type="InterPro" id="IPR001498">
    <property type="entry name" value="Impact_N"/>
</dbReference>
<dbReference type="SUPFAM" id="SSF48371">
    <property type="entry name" value="ARM repeat"/>
    <property type="match status" value="1"/>
</dbReference>
<organism evidence="5 6">
    <name type="scientific">Perkinsus chesapeaki</name>
    <name type="common">Clam parasite</name>
    <name type="synonym">Perkinsus andrewsi</name>
    <dbReference type="NCBI Taxonomy" id="330153"/>
    <lineage>
        <taxon>Eukaryota</taxon>
        <taxon>Sar</taxon>
        <taxon>Alveolata</taxon>
        <taxon>Perkinsozoa</taxon>
        <taxon>Perkinsea</taxon>
        <taxon>Perkinsida</taxon>
        <taxon>Perkinsidae</taxon>
        <taxon>Perkinsus</taxon>
    </lineage>
</organism>
<proteinExistence type="inferred from homology"/>
<dbReference type="Pfam" id="PF01205">
    <property type="entry name" value="Impact_N"/>
    <property type="match status" value="1"/>
</dbReference>